<dbReference type="AlphaFoldDB" id="A0A182F9T6"/>
<name>A0A182F9T6_ANOAL</name>
<reference evidence="1 2" key="1">
    <citation type="journal article" date="2017" name="G3 (Bethesda)">
        <title>The Physical Genome Mapping of Anopheles albimanus Corrected Scaffold Misassemblies and Identified Interarm Rearrangements in Genus Anopheles.</title>
        <authorList>
            <person name="Artemov G.N."/>
            <person name="Peery A.N."/>
            <person name="Jiang X."/>
            <person name="Tu Z."/>
            <person name="Stegniy V.N."/>
            <person name="Sharakhova M.V."/>
            <person name="Sharakhov I.V."/>
        </authorList>
    </citation>
    <scope>NUCLEOTIDE SEQUENCE [LARGE SCALE GENOMIC DNA]</scope>
    <source>
        <strain evidence="1 2">ALBI9_A</strain>
    </source>
</reference>
<dbReference type="PANTHER" id="PTHR20997">
    <property type="entry name" value="EG:BACR42I17.2 PROTEIN-RELATED"/>
    <property type="match status" value="1"/>
</dbReference>
<dbReference type="VEuPathDB" id="VectorBase:AALB003262"/>
<dbReference type="VEuPathDB" id="VectorBase:AALB20_037650"/>
<dbReference type="EnsemblMetazoa" id="AALB003262-RA">
    <property type="protein sequence ID" value="AALB003262-PA"/>
    <property type="gene ID" value="AALB003262"/>
</dbReference>
<protein>
    <submittedName>
        <fullName evidence="1">Uncharacterized protein</fullName>
    </submittedName>
</protein>
<organism evidence="1 2">
    <name type="scientific">Anopheles albimanus</name>
    <name type="common">New world malaria mosquito</name>
    <dbReference type="NCBI Taxonomy" id="7167"/>
    <lineage>
        <taxon>Eukaryota</taxon>
        <taxon>Metazoa</taxon>
        <taxon>Ecdysozoa</taxon>
        <taxon>Arthropoda</taxon>
        <taxon>Hexapoda</taxon>
        <taxon>Insecta</taxon>
        <taxon>Pterygota</taxon>
        <taxon>Neoptera</taxon>
        <taxon>Endopterygota</taxon>
        <taxon>Diptera</taxon>
        <taxon>Nematocera</taxon>
        <taxon>Culicoidea</taxon>
        <taxon>Culicidae</taxon>
        <taxon>Anophelinae</taxon>
        <taxon>Anopheles</taxon>
    </lineage>
</organism>
<dbReference type="Pfam" id="PF07165">
    <property type="entry name" value="DUF1397"/>
    <property type="match status" value="1"/>
</dbReference>
<evidence type="ECO:0000313" key="2">
    <source>
        <dbReference type="Proteomes" id="UP000069272"/>
    </source>
</evidence>
<accession>A0A182F9T6</accession>
<proteinExistence type="predicted"/>
<dbReference type="STRING" id="7167.A0A182F9T6"/>
<dbReference type="PANTHER" id="PTHR20997:SF2">
    <property type="entry name" value="EG:BACR42I17.2 PROTEIN-RELATED"/>
    <property type="match status" value="1"/>
</dbReference>
<reference evidence="1" key="2">
    <citation type="submission" date="2022-08" db="UniProtKB">
        <authorList>
            <consortium name="EnsemblMetazoa"/>
        </authorList>
    </citation>
    <scope>IDENTIFICATION</scope>
    <source>
        <strain evidence="1">STECLA/ALBI9_A</strain>
    </source>
</reference>
<sequence length="261" mass="29558">MSKLSVKSLFIGLSLLIVCAGSPLSHESSESNESVEPNKLDFFQKLREQCRNNTGSDDAFLVLMESLENDSRCVLKFDVESFKNDFDQLTNATRTAFFTKYCSEARPLVSCFDGVLVSSRPCVKESDFKVIQAFFDSIPKALDLVCKNDGEIIFKMKDETRKKCFAQEGKQISVCINTYTRSVLWNFLLPNMELPIIQWNYEVTQDKCGQCLKEPLDACDLSDLISIYDVPMNAMLSLTPCANNKEELKVETHQNNSTDEI</sequence>
<dbReference type="Proteomes" id="UP000069272">
    <property type="component" value="Chromosome 3L"/>
</dbReference>
<keyword evidence="2" id="KW-1185">Reference proteome</keyword>
<dbReference type="InterPro" id="IPR009832">
    <property type="entry name" value="DUF1397"/>
</dbReference>
<evidence type="ECO:0000313" key="1">
    <source>
        <dbReference type="EnsemblMetazoa" id="AALB003262-PA"/>
    </source>
</evidence>